<dbReference type="AlphaFoldDB" id="A0A9Q3IKD4"/>
<name>A0A9Q3IKD4_9BASI</name>
<evidence type="ECO:0000313" key="2">
    <source>
        <dbReference type="Proteomes" id="UP000765509"/>
    </source>
</evidence>
<dbReference type="Proteomes" id="UP000765509">
    <property type="component" value="Unassembled WGS sequence"/>
</dbReference>
<reference evidence="1" key="1">
    <citation type="submission" date="2021-03" db="EMBL/GenBank/DDBJ databases">
        <title>Draft genome sequence of rust myrtle Austropuccinia psidii MF-1, a brazilian biotype.</title>
        <authorList>
            <person name="Quecine M.C."/>
            <person name="Pachon D.M.R."/>
            <person name="Bonatelli M.L."/>
            <person name="Correr F.H."/>
            <person name="Franceschini L.M."/>
            <person name="Leite T.F."/>
            <person name="Margarido G.R.A."/>
            <person name="Almeida C.A."/>
            <person name="Ferrarezi J.A."/>
            <person name="Labate C.A."/>
        </authorList>
    </citation>
    <scope>NUCLEOTIDE SEQUENCE</scope>
    <source>
        <strain evidence="1">MF-1</strain>
    </source>
</reference>
<evidence type="ECO:0000313" key="1">
    <source>
        <dbReference type="EMBL" id="MBW0544478.1"/>
    </source>
</evidence>
<comment type="caution">
    <text evidence="1">The sequence shown here is derived from an EMBL/GenBank/DDBJ whole genome shotgun (WGS) entry which is preliminary data.</text>
</comment>
<organism evidence="1 2">
    <name type="scientific">Austropuccinia psidii MF-1</name>
    <dbReference type="NCBI Taxonomy" id="1389203"/>
    <lineage>
        <taxon>Eukaryota</taxon>
        <taxon>Fungi</taxon>
        <taxon>Dikarya</taxon>
        <taxon>Basidiomycota</taxon>
        <taxon>Pucciniomycotina</taxon>
        <taxon>Pucciniomycetes</taxon>
        <taxon>Pucciniales</taxon>
        <taxon>Sphaerophragmiaceae</taxon>
        <taxon>Austropuccinia</taxon>
    </lineage>
</organism>
<dbReference type="EMBL" id="AVOT02049307">
    <property type="protein sequence ID" value="MBW0544478.1"/>
    <property type="molecule type" value="Genomic_DNA"/>
</dbReference>
<protein>
    <submittedName>
        <fullName evidence="1">Uncharacterized protein</fullName>
    </submittedName>
</protein>
<accession>A0A9Q3IKD4</accession>
<keyword evidence="2" id="KW-1185">Reference proteome</keyword>
<gene>
    <name evidence="1" type="ORF">O181_084193</name>
</gene>
<proteinExistence type="predicted"/>
<sequence>MNDEPENNKRYIWKKDEKANWEKKIIYKPIDTNGMLYQVLANGSEMIEGPPIHSRKNLFDTYSNPNSPQDIEMEMNSETNNDKYCENSLEDLRNKIIDCFKDEEFIKEYNKKESDQTEEFQIHEISDSLKEIEPRLSLDSRQEANLIEVEVTPLKKLS</sequence>